<organism evidence="1 2">
    <name type="scientific">Halorientalis brevis</name>
    <dbReference type="NCBI Taxonomy" id="1126241"/>
    <lineage>
        <taxon>Archaea</taxon>
        <taxon>Methanobacteriati</taxon>
        <taxon>Methanobacteriota</taxon>
        <taxon>Stenosarchaea group</taxon>
        <taxon>Halobacteria</taxon>
        <taxon>Halobacteriales</taxon>
        <taxon>Haloarculaceae</taxon>
        <taxon>Halorientalis</taxon>
    </lineage>
</organism>
<dbReference type="EMBL" id="JBHUDJ010000002">
    <property type="protein sequence ID" value="MFD1586576.1"/>
    <property type="molecule type" value="Genomic_DNA"/>
</dbReference>
<dbReference type="PANTHER" id="PTHR43393:SF3">
    <property type="entry name" value="LYSINE DECARBOXYLASE-LIKE PROTEIN"/>
    <property type="match status" value="1"/>
</dbReference>
<accession>A0ABD6CA26</accession>
<dbReference type="PANTHER" id="PTHR43393">
    <property type="entry name" value="CYTOKININ RIBOSIDE 5'-MONOPHOSPHATE PHOSPHORIBOHYDROLASE"/>
    <property type="match status" value="1"/>
</dbReference>
<sequence>MRVSVIGGGSVTDETYRTAVALGRELGERGHTVVCGGLGGVMEAVCEGARDAGGHTIGILPGPDREAANDYVETAIATDMGNARNVVVVLNGDATVAIDGSTGTLSEIGHALDFGRPVVGLDTHDVPSVESVETPVEAVQTLEKTVGVE</sequence>
<dbReference type="InterPro" id="IPR041164">
    <property type="entry name" value="LDcluster4"/>
</dbReference>
<proteinExistence type="predicted"/>
<name>A0ABD6CA26_9EURY</name>
<dbReference type="Proteomes" id="UP001597119">
    <property type="component" value="Unassembled WGS sequence"/>
</dbReference>
<dbReference type="InterPro" id="IPR005268">
    <property type="entry name" value="CHP00725"/>
</dbReference>
<dbReference type="SUPFAM" id="SSF102405">
    <property type="entry name" value="MCP/YpsA-like"/>
    <property type="match status" value="1"/>
</dbReference>
<comment type="caution">
    <text evidence="1">The sequence shown here is derived from an EMBL/GenBank/DDBJ whole genome shotgun (WGS) entry which is preliminary data.</text>
</comment>
<dbReference type="RefSeq" id="WP_247379426.1">
    <property type="nucleotide sequence ID" value="NZ_JALLGV010000007.1"/>
</dbReference>
<dbReference type="NCBIfam" id="TIGR00725">
    <property type="entry name" value="TIGR00725 family protein"/>
    <property type="match status" value="1"/>
</dbReference>
<evidence type="ECO:0000313" key="2">
    <source>
        <dbReference type="Proteomes" id="UP001597119"/>
    </source>
</evidence>
<evidence type="ECO:0000313" key="1">
    <source>
        <dbReference type="EMBL" id="MFD1586576.1"/>
    </source>
</evidence>
<protein>
    <submittedName>
        <fullName evidence="1">TIGR00725 family protein</fullName>
    </submittedName>
</protein>
<reference evidence="1 2" key="1">
    <citation type="journal article" date="2019" name="Int. J. Syst. Evol. Microbiol.">
        <title>The Global Catalogue of Microorganisms (GCM) 10K type strain sequencing project: providing services to taxonomists for standard genome sequencing and annotation.</title>
        <authorList>
            <consortium name="The Broad Institute Genomics Platform"/>
            <consortium name="The Broad Institute Genome Sequencing Center for Infectious Disease"/>
            <person name="Wu L."/>
            <person name="Ma J."/>
        </authorList>
    </citation>
    <scope>NUCLEOTIDE SEQUENCE [LARGE SCALE GENOMIC DNA]</scope>
    <source>
        <strain evidence="1 2">CGMCC 1.12125</strain>
    </source>
</reference>
<gene>
    <name evidence="1" type="ORF">ACFR9U_06250</name>
</gene>
<keyword evidence="2" id="KW-1185">Reference proteome</keyword>
<dbReference type="InterPro" id="IPR052341">
    <property type="entry name" value="LOG_family_nucleotidases"/>
</dbReference>
<dbReference type="AlphaFoldDB" id="A0ABD6CA26"/>
<dbReference type="Pfam" id="PF18306">
    <property type="entry name" value="LDcluster4"/>
    <property type="match status" value="1"/>
</dbReference>
<dbReference type="Gene3D" id="3.40.50.450">
    <property type="match status" value="1"/>
</dbReference>